<reference evidence="1" key="1">
    <citation type="journal article" date="2020" name="Microb. Genom.">
        <title>Genetic diversity of clinical and environmental Mucorales isolates obtained from an investigation of mucormycosis cases among solid organ transplant recipients.</title>
        <authorList>
            <person name="Nguyen M.H."/>
            <person name="Kaul D."/>
            <person name="Muto C."/>
            <person name="Cheng S.J."/>
            <person name="Richter R.A."/>
            <person name="Bruno V.M."/>
            <person name="Liu G."/>
            <person name="Beyhan S."/>
            <person name="Sundermann A.J."/>
            <person name="Mounaud S."/>
            <person name="Pasculle A.W."/>
            <person name="Nierman W.C."/>
            <person name="Driscoll E."/>
            <person name="Cumbie R."/>
            <person name="Clancy C.J."/>
            <person name="Dupont C.L."/>
        </authorList>
    </citation>
    <scope>NUCLEOTIDE SEQUENCE</scope>
    <source>
        <strain evidence="1">GL11</strain>
    </source>
</reference>
<evidence type="ECO:0000313" key="2">
    <source>
        <dbReference type="Proteomes" id="UP000716291"/>
    </source>
</evidence>
<dbReference type="AlphaFoldDB" id="A0A9P7BIU0"/>
<gene>
    <name evidence="1" type="ORF">G6F64_015453</name>
</gene>
<evidence type="ECO:0000313" key="1">
    <source>
        <dbReference type="EMBL" id="KAG1272874.1"/>
    </source>
</evidence>
<name>A0A9P7BIU0_RHIOR</name>
<proteinExistence type="predicted"/>
<keyword evidence="2" id="KW-1185">Reference proteome</keyword>
<organism evidence="1 2">
    <name type="scientific">Rhizopus oryzae</name>
    <name type="common">Mucormycosis agent</name>
    <name type="synonym">Rhizopus arrhizus var. delemar</name>
    <dbReference type="NCBI Taxonomy" id="64495"/>
    <lineage>
        <taxon>Eukaryota</taxon>
        <taxon>Fungi</taxon>
        <taxon>Fungi incertae sedis</taxon>
        <taxon>Mucoromycota</taxon>
        <taxon>Mucoromycotina</taxon>
        <taxon>Mucoromycetes</taxon>
        <taxon>Mucorales</taxon>
        <taxon>Mucorineae</taxon>
        <taxon>Rhizopodaceae</taxon>
        <taxon>Rhizopus</taxon>
    </lineage>
</organism>
<dbReference type="Proteomes" id="UP000716291">
    <property type="component" value="Unassembled WGS sequence"/>
</dbReference>
<accession>A0A9P7BIU0</accession>
<comment type="caution">
    <text evidence="1">The sequence shown here is derived from an EMBL/GenBank/DDBJ whole genome shotgun (WGS) entry which is preliminary data.</text>
</comment>
<dbReference type="EMBL" id="JAANQT010014095">
    <property type="protein sequence ID" value="KAG1272874.1"/>
    <property type="molecule type" value="Genomic_DNA"/>
</dbReference>
<sequence>MGAQVGGNAFSAAPMQRVNEQQDAQCTAGFGLGHSIGLLGLVASMMPAAPILGASTVFNAAFSAKLATAMAAMMR</sequence>
<protein>
    <submittedName>
        <fullName evidence="1">Uncharacterized protein</fullName>
    </submittedName>
</protein>